<dbReference type="PANTHER" id="PTHR18964:SF149">
    <property type="entry name" value="BIFUNCTIONAL UDP-N-ACETYLGLUCOSAMINE 2-EPIMERASE_N-ACETYLMANNOSAMINE KINASE"/>
    <property type="match status" value="1"/>
</dbReference>
<evidence type="ECO:0000313" key="3">
    <source>
        <dbReference type="Proteomes" id="UP000632377"/>
    </source>
</evidence>
<comment type="similarity">
    <text evidence="1">Belongs to the ROK (NagC/XylR) family.</text>
</comment>
<dbReference type="Proteomes" id="UP000632377">
    <property type="component" value="Unassembled WGS sequence"/>
</dbReference>
<proteinExistence type="inferred from homology"/>
<dbReference type="InterPro" id="IPR049874">
    <property type="entry name" value="ROK_cs"/>
</dbReference>
<dbReference type="PROSITE" id="PS01125">
    <property type="entry name" value="ROK"/>
    <property type="match status" value="1"/>
</dbReference>
<reference evidence="2 3" key="1">
    <citation type="submission" date="2021-01" db="EMBL/GenBank/DDBJ databases">
        <title>Genome public.</title>
        <authorList>
            <person name="Liu C."/>
            <person name="Sun Q."/>
        </authorList>
    </citation>
    <scope>NUCLEOTIDE SEQUENCE [LARGE SCALE GENOMIC DNA]</scope>
    <source>
        <strain evidence="2 3">YIM B02515</strain>
    </source>
</reference>
<name>A0ABS1TEY9_9CLOT</name>
<comment type="caution">
    <text evidence="2">The sequence shown here is derived from an EMBL/GenBank/DDBJ whole genome shotgun (WGS) entry which is preliminary data.</text>
</comment>
<dbReference type="EMBL" id="JAESWC010000018">
    <property type="protein sequence ID" value="MBL4937811.1"/>
    <property type="molecule type" value="Genomic_DNA"/>
</dbReference>
<dbReference type="Pfam" id="PF00480">
    <property type="entry name" value="ROK"/>
    <property type="match status" value="1"/>
</dbReference>
<gene>
    <name evidence="2" type="ORF">JK636_19065</name>
</gene>
<evidence type="ECO:0000313" key="2">
    <source>
        <dbReference type="EMBL" id="MBL4937811.1"/>
    </source>
</evidence>
<evidence type="ECO:0000256" key="1">
    <source>
        <dbReference type="ARBA" id="ARBA00006479"/>
    </source>
</evidence>
<protein>
    <submittedName>
        <fullName evidence="2">ROK family protein</fullName>
    </submittedName>
</protein>
<dbReference type="InterPro" id="IPR000600">
    <property type="entry name" value="ROK"/>
</dbReference>
<keyword evidence="3" id="KW-1185">Reference proteome</keyword>
<dbReference type="SUPFAM" id="SSF53067">
    <property type="entry name" value="Actin-like ATPase domain"/>
    <property type="match status" value="1"/>
</dbReference>
<dbReference type="RefSeq" id="WP_202750558.1">
    <property type="nucleotide sequence ID" value="NZ_JAESWC010000018.1"/>
</dbReference>
<dbReference type="Gene3D" id="3.30.420.40">
    <property type="match status" value="2"/>
</dbReference>
<accession>A0ABS1TEY9</accession>
<dbReference type="InterPro" id="IPR043129">
    <property type="entry name" value="ATPase_NBD"/>
</dbReference>
<organism evidence="2 3">
    <name type="scientific">Clostridium rhizosphaerae</name>
    <dbReference type="NCBI Taxonomy" id="2803861"/>
    <lineage>
        <taxon>Bacteria</taxon>
        <taxon>Bacillati</taxon>
        <taxon>Bacillota</taxon>
        <taxon>Clostridia</taxon>
        <taxon>Eubacteriales</taxon>
        <taxon>Clostridiaceae</taxon>
        <taxon>Clostridium</taxon>
    </lineage>
</organism>
<sequence length="321" mass="34547">MGKFIVGVDLGGTNIKISVFDVNYNKLMELRKATEASRGPGYVLTKIGDMVNYMLENLNIKEDSVYCMGMGIPGLLDPKEGKSYFSPNFPGWNNIEVVKEMSKRFSFPIFIDNDVRVNLYGEWKFGAGVGVNNLVLITLGTGVGSGIVMDGRVLYGATASAGEIGHMNMYREGRPCKCGSSGCYSRYVSAVGIINTFKEKLHQGKNSIIEQWVGNDLNGLSPKMVSDAYDLGDSLAYEVINETAEILGFGLANVVNIFNPEMIILGGGVSLAGDKLLEPARHIMKKHALKVSSNACSLVQAKLGDSAGMIGAAVYASGRIL</sequence>
<dbReference type="PANTHER" id="PTHR18964">
    <property type="entry name" value="ROK (REPRESSOR, ORF, KINASE) FAMILY"/>
    <property type="match status" value="1"/>
</dbReference>